<dbReference type="Gene3D" id="2.40.100.10">
    <property type="entry name" value="Cyclophilin-like"/>
    <property type="match status" value="1"/>
</dbReference>
<dbReference type="PROSITE" id="PS50072">
    <property type="entry name" value="CSA_PPIASE_2"/>
    <property type="match status" value="1"/>
</dbReference>
<feature type="region of interest" description="Disordered" evidence="2">
    <location>
        <begin position="187"/>
        <end position="206"/>
    </location>
</feature>
<feature type="region of interest" description="Disordered" evidence="2">
    <location>
        <begin position="285"/>
        <end position="309"/>
    </location>
</feature>
<dbReference type="EC" id="5.2.1.8" evidence="5"/>
<evidence type="ECO:0000259" key="4">
    <source>
        <dbReference type="PROSITE" id="PS50072"/>
    </source>
</evidence>
<dbReference type="SUPFAM" id="SSF50891">
    <property type="entry name" value="Cyclophilin-like"/>
    <property type="match status" value="1"/>
</dbReference>
<accession>A0ABZ2U3A4</accession>
<feature type="region of interest" description="Disordered" evidence="2">
    <location>
        <begin position="1"/>
        <end position="21"/>
    </location>
</feature>
<feature type="transmembrane region" description="Helical" evidence="3">
    <location>
        <begin position="31"/>
        <end position="53"/>
    </location>
</feature>
<dbReference type="InterPro" id="IPR044666">
    <property type="entry name" value="Cyclophilin_A-like"/>
</dbReference>
<keyword evidence="3" id="KW-0472">Membrane</keyword>
<organism evidence="5 6">
    <name type="scientific">Gordonia hydrophobica</name>
    <dbReference type="NCBI Taxonomy" id="40516"/>
    <lineage>
        <taxon>Bacteria</taxon>
        <taxon>Bacillati</taxon>
        <taxon>Actinomycetota</taxon>
        <taxon>Actinomycetes</taxon>
        <taxon>Mycobacteriales</taxon>
        <taxon>Gordoniaceae</taxon>
        <taxon>Gordonia</taxon>
    </lineage>
</organism>
<dbReference type="PANTHER" id="PTHR45625">
    <property type="entry name" value="PEPTIDYL-PROLYL CIS-TRANS ISOMERASE-RELATED"/>
    <property type="match status" value="1"/>
</dbReference>
<dbReference type="InterPro" id="IPR029000">
    <property type="entry name" value="Cyclophilin-like_dom_sf"/>
</dbReference>
<evidence type="ECO:0000313" key="5">
    <source>
        <dbReference type="EMBL" id="WYY07094.1"/>
    </source>
</evidence>
<gene>
    <name evidence="5" type="ORF">RVF87_19070</name>
</gene>
<keyword evidence="3" id="KW-1133">Transmembrane helix</keyword>
<evidence type="ECO:0000256" key="1">
    <source>
        <dbReference type="ARBA" id="ARBA00002388"/>
    </source>
</evidence>
<dbReference type="InterPro" id="IPR002130">
    <property type="entry name" value="Cyclophilin-type_PPIase_dom"/>
</dbReference>
<keyword evidence="5" id="KW-0413">Isomerase</keyword>
<evidence type="ECO:0000256" key="2">
    <source>
        <dbReference type="SAM" id="MobiDB-lite"/>
    </source>
</evidence>
<dbReference type="EMBL" id="CP136137">
    <property type="protein sequence ID" value="WYY07094.1"/>
    <property type="molecule type" value="Genomic_DNA"/>
</dbReference>
<proteinExistence type="predicted"/>
<feature type="domain" description="PPIase cyclophilin-type" evidence="4">
    <location>
        <begin position="133"/>
        <end position="307"/>
    </location>
</feature>
<dbReference type="Proteomes" id="UP001479933">
    <property type="component" value="Chromosome"/>
</dbReference>
<comment type="function">
    <text evidence="1">PPIases accelerate the folding of proteins. It catalyzes the cis-trans isomerization of proline imidic peptide bonds in oligopeptides.</text>
</comment>
<dbReference type="Pfam" id="PF00160">
    <property type="entry name" value="Pro_isomerase"/>
    <property type="match status" value="1"/>
</dbReference>
<reference evidence="5 6" key="1">
    <citation type="journal article" date="2023" name="Virus Evol.">
        <title>Computational host range prediction-The good, the bad, and the ugly.</title>
        <authorList>
            <person name="Howell A.A."/>
            <person name="Versoza C.J."/>
            <person name="Pfeifer S.P."/>
        </authorList>
    </citation>
    <scope>NUCLEOTIDE SEQUENCE [LARGE SCALE GENOMIC DNA]</scope>
    <source>
        <strain evidence="5 6">1610/1b</strain>
    </source>
</reference>
<evidence type="ECO:0000256" key="3">
    <source>
        <dbReference type="SAM" id="Phobius"/>
    </source>
</evidence>
<protein>
    <submittedName>
        <fullName evidence="5">Peptidylprolyl isomerase</fullName>
        <ecNumber evidence="5">5.2.1.8</ecNumber>
    </submittedName>
</protein>
<name>A0ABZ2U3A4_9ACTN</name>
<keyword evidence="3" id="KW-0812">Transmembrane</keyword>
<sequence>MSSNEERRDAARRKLEERLESERRAARQRRLTVISLCSVAVLAAVAVGGYFYYRHWDDQRHTACEYTKSPDNWVEIIKSLEQRVNEAPADKRADAEKYLAFVREASKKGGTSPMPADRTLNTGTVDWTLNTGLGAIPITLDRSSAPCNVNAVISLTQNHFYDGTDCYRLTKANGANLLQCGDPTRIGAGGPGWTSPDENPTGLKDGDVSPQMLQMGMTPPQIYPRGTVAIINQNDEQQGLSHTGSSRFMIVTKDSPLPSPFAIVGKVSDDGMKIVDKVVAGGIDPGLSGTADNGDPKTPLDIKTATISE</sequence>
<dbReference type="PANTHER" id="PTHR45625:SF3">
    <property type="entry name" value="PEPTIDYL-PROLYL CIS-TRANS ISOMERASE B-RELATED"/>
    <property type="match status" value="1"/>
</dbReference>
<evidence type="ECO:0000313" key="6">
    <source>
        <dbReference type="Proteomes" id="UP001479933"/>
    </source>
</evidence>
<dbReference type="RefSeq" id="WP_066167505.1">
    <property type="nucleotide sequence ID" value="NZ_CP136137.1"/>
</dbReference>
<dbReference type="GO" id="GO:0003755">
    <property type="term" value="F:peptidyl-prolyl cis-trans isomerase activity"/>
    <property type="evidence" value="ECO:0007669"/>
    <property type="project" value="UniProtKB-EC"/>
</dbReference>
<keyword evidence="6" id="KW-1185">Reference proteome</keyword>